<dbReference type="GO" id="GO:0030288">
    <property type="term" value="C:outer membrane-bounded periplasmic space"/>
    <property type="evidence" value="ECO:0007669"/>
    <property type="project" value="TreeGrafter"/>
</dbReference>
<sequence length="663" mass="71562">MALLPRLSLLSATCLATLLSAASASAATEALPAGSSAQVAILETTDLHSNVLSYDYYKQHDDASVGLERVASLIAQARRQYHNTLLFDAGDTIQGTVLADYQALIQPPDCKHELAIYQVMDRLHYDGGTIGNHEFNYGLPFLSKVSGTPMQVSGVPVEHCHGPTMPLVLANLTSLQTGQPVFKPWTIVRHEIQVRQPDGRMRRVPLRVAIIGFTPPPIMQWDHKNLTGKVQVQGLVETAKRYLPAIKAQHPDLVIGLVHGGLDGEAYHPDMENGALPLAKVPGFDALLLGHQHAEFPGPHFAGIDQVDNIHGRVAGVPAVMADFFGKDLGVIELQLQWQNDHWQVQRDRTRVKLEPICPQAGHCVAGAPWVAPLIAKVHQGAMAYVNTPIGSSRIRMTSYFADLGQSNAVAVVNAAQLDYLRKTLPRVRPDLAGLPILSAAAAFRTGFGGPGDFTDVAAGPLTLRSAADLYFFPNTLAAVKVSGATLKQWLETGAQHFNRIDPAKTGPQPLLNPAWPGFNFDQLQGDLSYRIDLGQPVGQRIVDLRYRGQPVDPQQFFVVATNNYRASGGGHIPGVDAAAIVFSAPDGNREILADWLRAHPQLKTADLPAPSWHFVPIRTAGPVLFASAPGQADLENAGKGPKVKQIGQQANGLADYQLQLAP</sequence>
<reference evidence="6" key="1">
    <citation type="submission" date="2012-02" db="EMBL/GenBank/DDBJ databases">
        <title>The complete genome of Frateuria aurantia DSM 6220.</title>
        <authorList>
            <consortium name="US DOE Joint Genome Institute (JGI-PGF)"/>
            <person name="Lucas S."/>
            <person name="Copeland A."/>
            <person name="Lapidus A."/>
            <person name="Glavina del Rio T."/>
            <person name="Dalin E."/>
            <person name="Tice H."/>
            <person name="Bruce D."/>
            <person name="Goodwin L."/>
            <person name="Pitluck S."/>
            <person name="Peters L."/>
            <person name="Ovchinnikova G."/>
            <person name="Teshima H."/>
            <person name="Kyrpides N."/>
            <person name="Mavromatis K."/>
            <person name="Ivanova N."/>
            <person name="Brettin T."/>
            <person name="Detter J.C."/>
            <person name="Han C."/>
            <person name="Larimer F."/>
            <person name="Land M."/>
            <person name="Hauser L."/>
            <person name="Markowitz V."/>
            <person name="Cheng J.-F."/>
            <person name="Hugenholtz P."/>
            <person name="Woyke T."/>
            <person name="Wu D."/>
            <person name="Brambilla E."/>
            <person name="Klenk H.-P."/>
            <person name="Eisen J.A."/>
        </authorList>
    </citation>
    <scope>NUCLEOTIDE SEQUENCE</scope>
    <source>
        <strain evidence="6">DSM 6220</strain>
    </source>
</reference>
<evidence type="ECO:0000313" key="7">
    <source>
        <dbReference type="Proteomes" id="UP000005234"/>
    </source>
</evidence>
<organism evidence="6 7">
    <name type="scientific">Frateuria aurantia (strain ATCC 33424 / DSM 6220 / KCTC 2777 / LMG 1558 / NBRC 3245 / NCIMB 13370)</name>
    <name type="common">Acetobacter aurantius</name>
    <dbReference type="NCBI Taxonomy" id="767434"/>
    <lineage>
        <taxon>Bacteria</taxon>
        <taxon>Pseudomonadati</taxon>
        <taxon>Pseudomonadota</taxon>
        <taxon>Gammaproteobacteria</taxon>
        <taxon>Lysobacterales</taxon>
        <taxon>Rhodanobacteraceae</taxon>
        <taxon>Frateuria</taxon>
    </lineage>
</organism>
<dbReference type="AlphaFoldDB" id="H8L198"/>
<dbReference type="InterPro" id="IPR029052">
    <property type="entry name" value="Metallo-depent_PP-like"/>
</dbReference>
<dbReference type="Proteomes" id="UP000005234">
    <property type="component" value="Chromosome"/>
</dbReference>
<keyword evidence="2 3" id="KW-0732">Signal</keyword>
<evidence type="ECO:0000256" key="1">
    <source>
        <dbReference type="ARBA" id="ARBA00006654"/>
    </source>
</evidence>
<dbReference type="SUPFAM" id="SSF56300">
    <property type="entry name" value="Metallo-dependent phosphatases"/>
    <property type="match status" value="1"/>
</dbReference>
<dbReference type="PROSITE" id="PS00785">
    <property type="entry name" value="5_NUCLEOTIDASE_1"/>
    <property type="match status" value="1"/>
</dbReference>
<dbReference type="InterPro" id="IPR006179">
    <property type="entry name" value="5_nucleotidase/apyrase"/>
</dbReference>
<gene>
    <name evidence="6" type="ordered locus">Fraau_3183</name>
</gene>
<evidence type="ECO:0000259" key="5">
    <source>
        <dbReference type="Pfam" id="PF02872"/>
    </source>
</evidence>
<feature type="domain" description="Calcineurin-like phosphoesterase" evidence="4">
    <location>
        <begin position="41"/>
        <end position="294"/>
    </location>
</feature>
<dbReference type="Gene3D" id="3.90.780.10">
    <property type="entry name" value="5'-Nucleotidase, C-terminal domain"/>
    <property type="match status" value="1"/>
</dbReference>
<evidence type="ECO:0000259" key="4">
    <source>
        <dbReference type="Pfam" id="PF00149"/>
    </source>
</evidence>
<dbReference type="Pfam" id="PF00149">
    <property type="entry name" value="Metallophos"/>
    <property type="match status" value="1"/>
</dbReference>
<dbReference type="GO" id="GO:0016788">
    <property type="term" value="F:hydrolase activity, acting on ester bonds"/>
    <property type="evidence" value="ECO:0007669"/>
    <property type="project" value="InterPro"/>
</dbReference>
<dbReference type="EMBL" id="CP003350">
    <property type="protein sequence ID" value="AFC87506.1"/>
    <property type="molecule type" value="Genomic_DNA"/>
</dbReference>
<dbReference type="PROSITE" id="PS00786">
    <property type="entry name" value="5_NUCLEOTIDASE_2"/>
    <property type="match status" value="1"/>
</dbReference>
<dbReference type="PRINTS" id="PR01607">
    <property type="entry name" value="APYRASEFAMLY"/>
</dbReference>
<dbReference type="PANTHER" id="PTHR11575">
    <property type="entry name" value="5'-NUCLEOTIDASE-RELATED"/>
    <property type="match status" value="1"/>
</dbReference>
<dbReference type="HOGENOM" id="CLU_005854_4_1_6"/>
<dbReference type="Pfam" id="PF02872">
    <property type="entry name" value="5_nucleotid_C"/>
    <property type="match status" value="1"/>
</dbReference>
<dbReference type="KEGG" id="fau:Fraau_3183"/>
<dbReference type="InterPro" id="IPR036907">
    <property type="entry name" value="5'-Nucleotdase_C_sf"/>
</dbReference>
<dbReference type="PANTHER" id="PTHR11575:SF6">
    <property type="entry name" value="2',3'-CYCLIC-NUCLEOTIDE 2'-PHOSPHODIESTERASE_3'-NUCLEOTIDASE"/>
    <property type="match status" value="1"/>
</dbReference>
<dbReference type="GO" id="GO:0000166">
    <property type="term" value="F:nucleotide binding"/>
    <property type="evidence" value="ECO:0007669"/>
    <property type="project" value="UniProtKB-KW"/>
</dbReference>
<dbReference type="eggNOG" id="COG0737">
    <property type="taxonomic scope" value="Bacteria"/>
</dbReference>
<evidence type="ECO:0000313" key="6">
    <source>
        <dbReference type="EMBL" id="AFC87506.1"/>
    </source>
</evidence>
<feature type="domain" description="5'-Nucleotidase C-terminal" evidence="5">
    <location>
        <begin position="404"/>
        <end position="574"/>
    </location>
</feature>
<dbReference type="SUPFAM" id="SSF55816">
    <property type="entry name" value="5'-nucleotidase (syn. UDP-sugar hydrolase), C-terminal domain"/>
    <property type="match status" value="1"/>
</dbReference>
<keyword evidence="3 6" id="KW-0378">Hydrolase</keyword>
<evidence type="ECO:0000256" key="3">
    <source>
        <dbReference type="RuleBase" id="RU362119"/>
    </source>
</evidence>
<keyword evidence="7" id="KW-1185">Reference proteome</keyword>
<dbReference type="NCBIfam" id="NF006938">
    <property type="entry name" value="PRK09420.1"/>
    <property type="match status" value="1"/>
</dbReference>
<dbReference type="RefSeq" id="WP_014404508.1">
    <property type="nucleotide sequence ID" value="NC_017033.1"/>
</dbReference>
<dbReference type="OrthoDB" id="9803927at2"/>
<name>H8L198_FRAAD</name>
<dbReference type="STRING" id="767434.Fraau_3183"/>
<keyword evidence="3" id="KW-0547">Nucleotide-binding</keyword>
<comment type="similarity">
    <text evidence="1 3">Belongs to the 5'-nucleotidase family.</text>
</comment>
<feature type="signal peptide" evidence="3">
    <location>
        <begin position="1"/>
        <end position="26"/>
    </location>
</feature>
<feature type="chain" id="PRO_5005134633" evidence="3">
    <location>
        <begin position="27"/>
        <end position="663"/>
    </location>
</feature>
<dbReference type="InterPro" id="IPR008334">
    <property type="entry name" value="5'-Nucleotdase_C"/>
</dbReference>
<dbReference type="GO" id="GO:0009166">
    <property type="term" value="P:nucleotide catabolic process"/>
    <property type="evidence" value="ECO:0007669"/>
    <property type="project" value="InterPro"/>
</dbReference>
<dbReference type="Gene3D" id="3.60.21.10">
    <property type="match status" value="1"/>
</dbReference>
<evidence type="ECO:0000256" key="2">
    <source>
        <dbReference type="ARBA" id="ARBA00022729"/>
    </source>
</evidence>
<dbReference type="InterPro" id="IPR004843">
    <property type="entry name" value="Calcineurin-like_PHP"/>
</dbReference>
<dbReference type="GO" id="GO:0046872">
    <property type="term" value="F:metal ion binding"/>
    <property type="evidence" value="ECO:0007669"/>
    <property type="project" value="InterPro"/>
</dbReference>
<accession>H8L198</accession>
<dbReference type="InterPro" id="IPR006146">
    <property type="entry name" value="5'-Nucleotdase_CS"/>
</dbReference>
<protein>
    <submittedName>
        <fullName evidence="6">5'-nucleotidase/2',3'-cyclic phosphodiesterase-like hydrolase</fullName>
    </submittedName>
</protein>
<proteinExistence type="inferred from homology"/>